<dbReference type="CDD" id="cd00519">
    <property type="entry name" value="Lipase_3"/>
    <property type="match status" value="1"/>
</dbReference>
<proteinExistence type="predicted"/>
<evidence type="ECO:0000313" key="2">
    <source>
        <dbReference type="EMBL" id="MDT0681108.1"/>
    </source>
</evidence>
<dbReference type="InterPro" id="IPR029058">
    <property type="entry name" value="AB_hydrolase_fold"/>
</dbReference>
<feature type="domain" description="Fungal lipase-type" evidence="1">
    <location>
        <begin position="80"/>
        <end position="207"/>
    </location>
</feature>
<evidence type="ECO:0000259" key="1">
    <source>
        <dbReference type="Pfam" id="PF01764"/>
    </source>
</evidence>
<accession>A0ABU3DBM8</accession>
<name>A0ABU3DBM8_9RHOB</name>
<dbReference type="RefSeq" id="WP_311688527.1">
    <property type="nucleotide sequence ID" value="NZ_JAVRHL010000001.1"/>
</dbReference>
<comment type="caution">
    <text evidence="2">The sequence shown here is derived from an EMBL/GenBank/DDBJ whole genome shotgun (WGS) entry which is preliminary data.</text>
</comment>
<organism evidence="2 3">
    <name type="scientific">Tropicimonas omnivorans</name>
    <dbReference type="NCBI Taxonomy" id="3075590"/>
    <lineage>
        <taxon>Bacteria</taxon>
        <taxon>Pseudomonadati</taxon>
        <taxon>Pseudomonadota</taxon>
        <taxon>Alphaproteobacteria</taxon>
        <taxon>Rhodobacterales</taxon>
        <taxon>Roseobacteraceae</taxon>
        <taxon>Tropicimonas</taxon>
    </lineage>
</organism>
<protein>
    <recommendedName>
        <fullName evidence="1">Fungal lipase-type domain-containing protein</fullName>
    </recommendedName>
</protein>
<dbReference type="PANTHER" id="PTHR45856:SF24">
    <property type="entry name" value="FUNGAL LIPASE-LIKE DOMAIN-CONTAINING PROTEIN"/>
    <property type="match status" value="1"/>
</dbReference>
<dbReference type="SUPFAM" id="SSF53474">
    <property type="entry name" value="alpha/beta-Hydrolases"/>
    <property type="match status" value="1"/>
</dbReference>
<reference evidence="2 3" key="1">
    <citation type="submission" date="2023-09" db="EMBL/GenBank/DDBJ databases">
        <authorList>
            <person name="Rey-Velasco X."/>
        </authorList>
    </citation>
    <scope>NUCLEOTIDE SEQUENCE [LARGE SCALE GENOMIC DNA]</scope>
    <source>
        <strain evidence="2 3">F158</strain>
    </source>
</reference>
<sequence length="380" mass="40770">MTLLSGAMAAQLSQAVYNLRMNENLVASIAGNSANSSILDAFDIDQSATRLTGRSGAFVRPETGFGMLLKKRGTQGEYALVCRGTHFSSGADWASNFNIALDRGPGGYPVHAGFHRVYKSMALQVREALRGKNLTTLHVCGHSLGGAIATMFAAEYGFAERADVKLYTFGAPRAGTAFFTRPLTRKLGTHNVRRVYALADPVPMIPVFPFCHPEDCDYSVDGGQGTISVDAHSMKQTYIPGMPASGWPVRVNVPNFHDVNYWLNKAEGRNMFSSAAFWALGKALKGIIALAEVVLGSVLTAAMTILDQLAAMLVHAARLSAKIGSYLLRFVKAVMKFVGRSTTTALNSSADVTSAFLRYALELMMRGVGAAASRAVNLLT</sequence>
<dbReference type="InterPro" id="IPR051218">
    <property type="entry name" value="Sec_MonoDiacylglyc_Lipase"/>
</dbReference>
<dbReference type="Proteomes" id="UP001265259">
    <property type="component" value="Unassembled WGS sequence"/>
</dbReference>
<dbReference type="EMBL" id="JAVRHL010000001">
    <property type="protein sequence ID" value="MDT0681108.1"/>
    <property type="molecule type" value="Genomic_DNA"/>
</dbReference>
<evidence type="ECO:0000313" key="3">
    <source>
        <dbReference type="Proteomes" id="UP001265259"/>
    </source>
</evidence>
<dbReference type="Gene3D" id="3.40.50.1820">
    <property type="entry name" value="alpha/beta hydrolase"/>
    <property type="match status" value="1"/>
</dbReference>
<dbReference type="PANTHER" id="PTHR45856">
    <property type="entry name" value="ALPHA/BETA-HYDROLASES SUPERFAMILY PROTEIN"/>
    <property type="match status" value="1"/>
</dbReference>
<dbReference type="InterPro" id="IPR002921">
    <property type="entry name" value="Fungal_lipase-type"/>
</dbReference>
<gene>
    <name evidence="2" type="ORF">RM543_00300</name>
</gene>
<keyword evidence="3" id="KW-1185">Reference proteome</keyword>
<dbReference type="Pfam" id="PF01764">
    <property type="entry name" value="Lipase_3"/>
    <property type="match status" value="1"/>
</dbReference>